<reference evidence="2 3" key="1">
    <citation type="journal article" date="2002" name="Nature">
        <title>Comparison of the genomes of two Xanthomonas pathogens with differing host specificities.</title>
        <authorList>
            <person name="da Silva A.C."/>
            <person name="Ferro J.A."/>
            <person name="Reinach F.C."/>
            <person name="Farah C.S."/>
            <person name="Furlan L.R."/>
            <person name="Quaggio R.B."/>
            <person name="Monteiro-Vitorello C.B."/>
            <person name="Van Sluys M.A."/>
            <person name="Almeida N.F."/>
            <person name="Alves L.M."/>
            <person name="do Amaral A.M."/>
            <person name="Bertolini M.C."/>
            <person name="Camargo L.E."/>
            <person name="Camarotte G."/>
            <person name="Cannavan F."/>
            <person name="Cardozo J."/>
            <person name="Chambergo F."/>
            <person name="Ciapina L.P."/>
            <person name="Cicarelli R.M."/>
            <person name="Coutinho L.L."/>
            <person name="Cursino-Santos J.R."/>
            <person name="El-Dorry H."/>
            <person name="Faria J.B."/>
            <person name="Ferreira A.J."/>
            <person name="Ferreira R.C."/>
            <person name="Ferro M.I."/>
            <person name="Formighieri E.F."/>
            <person name="Franco M.C."/>
            <person name="Greggio C.C."/>
            <person name="Gruber A."/>
            <person name="Katsuyama A.M."/>
            <person name="Kishi L.T."/>
            <person name="Leite R.P."/>
            <person name="Lemos E.G."/>
            <person name="Lemos M.V."/>
            <person name="Locali E.C."/>
            <person name="Machado M.A."/>
            <person name="Madeira A.M."/>
            <person name="Martinez-Rossi N.M."/>
            <person name="Martins E.C."/>
            <person name="Meidanis J."/>
            <person name="Menck C.F."/>
            <person name="Miyaki C.Y."/>
            <person name="Moon D.H."/>
            <person name="Moreira L.M."/>
            <person name="Novo M.T."/>
            <person name="Okura V.K."/>
            <person name="Oliveira M.C."/>
            <person name="Oliveira V.R."/>
            <person name="Pereira H.A."/>
            <person name="Rossi A."/>
            <person name="Sena J.A."/>
            <person name="Silva C."/>
            <person name="de Souza R.F."/>
            <person name="Spinola L.A."/>
            <person name="Takita M.A."/>
            <person name="Tamura R.E."/>
            <person name="Teixeira E.C."/>
            <person name="Tezza R.I."/>
            <person name="Trindade dos Santos M."/>
            <person name="Truffi D."/>
            <person name="Tsai S.M."/>
            <person name="White F.F."/>
            <person name="Setubal J.C."/>
            <person name="Kitajima J.P."/>
        </authorList>
    </citation>
    <scope>NUCLEOTIDE SEQUENCE [LARGE SCALE GENOMIC DNA]</scope>
    <source>
        <strain evidence="2 3">306</strain>
    </source>
</reference>
<organism evidence="2 3">
    <name type="scientific">Xanthomonas axonopodis pv. citri (strain 306)</name>
    <dbReference type="NCBI Taxonomy" id="190486"/>
    <lineage>
        <taxon>Bacteria</taxon>
        <taxon>Pseudomonadati</taxon>
        <taxon>Pseudomonadota</taxon>
        <taxon>Gammaproteobacteria</taxon>
        <taxon>Lysobacterales</taxon>
        <taxon>Lysobacteraceae</taxon>
        <taxon>Xanthomonas</taxon>
    </lineage>
</organism>
<protein>
    <submittedName>
        <fullName evidence="2">Uncharacterized protein</fullName>
    </submittedName>
</protein>
<feature type="compositionally biased region" description="Low complexity" evidence="1">
    <location>
        <begin position="195"/>
        <end position="205"/>
    </location>
</feature>
<dbReference type="KEGG" id="xac:XAC0395"/>
<evidence type="ECO:0000256" key="1">
    <source>
        <dbReference type="SAM" id="MobiDB-lite"/>
    </source>
</evidence>
<dbReference type="AlphaFoldDB" id="A0AAI7ZCT7"/>
<evidence type="ECO:0000313" key="3">
    <source>
        <dbReference type="Proteomes" id="UP000000576"/>
    </source>
</evidence>
<sequence length="266" mass="30012">MVRQLSPAPVLDLCSASRRGDLAGQRHGDLAGEFSVQFEFRSGIDADRSDCATGSQSQRLPPCTDLPVTLLGGRGDGMPSLRVAVHLAAATTRLQTRWRIRPWRRCARRTRINALAERSCSPSFPPTQFLAFLQRTLERFQPLIQRLGERVAWQCARRLPPMVTQRGAYGLDGRNREGLRADLHAQCLQGRTQCPTARPRQAQQASPPPWHASGQVSVRKARRSSGRWALPEPQASVRWCVDARLQARHARYPVASPERYWHRSWL</sequence>
<proteinExistence type="predicted"/>
<gene>
    <name evidence="2" type="ordered locus">XAC0395</name>
</gene>
<dbReference type="EMBL" id="AE008923">
    <property type="protein sequence ID" value="AAM35286.1"/>
    <property type="molecule type" value="Genomic_DNA"/>
</dbReference>
<dbReference type="Proteomes" id="UP000000576">
    <property type="component" value="Chromosome"/>
</dbReference>
<evidence type="ECO:0000313" key="2">
    <source>
        <dbReference type="EMBL" id="AAM35286.1"/>
    </source>
</evidence>
<feature type="region of interest" description="Disordered" evidence="1">
    <location>
        <begin position="192"/>
        <end position="218"/>
    </location>
</feature>
<accession>A0AAI7ZCT7</accession>
<name>A0AAI7ZCT7_XANAC</name>